<proteinExistence type="predicted"/>
<comment type="caution">
    <text evidence="1">The sequence shown here is derived from an EMBL/GenBank/DDBJ whole genome shotgun (WGS) entry which is preliminary data.</text>
</comment>
<sequence length="152" mass="16922">MTLMETLPKELPSLPDLRVYLRHIGWQESPPGIAGSFWAKGGVRVGVPHDEEDDPDVVASVIQRIAMVERVPVREVADHVIYYWFDVTQLRAANDYRIISTIPLGAAATITSSARIMFRAAGTTSQRERGEIAGNCRQVAQCEIMNGKSHKY</sequence>
<protein>
    <submittedName>
        <fullName evidence="1">Uncharacterized protein</fullName>
    </submittedName>
</protein>
<evidence type="ECO:0000313" key="2">
    <source>
        <dbReference type="Proteomes" id="UP000624325"/>
    </source>
</evidence>
<keyword evidence="2" id="KW-1185">Reference proteome</keyword>
<dbReference type="Proteomes" id="UP000624325">
    <property type="component" value="Unassembled WGS sequence"/>
</dbReference>
<reference evidence="1 2" key="1">
    <citation type="submission" date="2021-01" db="EMBL/GenBank/DDBJ databases">
        <title>Whole genome shotgun sequence of Asanoa iriomotensis NBRC 100142.</title>
        <authorList>
            <person name="Komaki H."/>
            <person name="Tamura T."/>
        </authorList>
    </citation>
    <scope>NUCLEOTIDE SEQUENCE [LARGE SCALE GENOMIC DNA]</scope>
    <source>
        <strain evidence="1 2">NBRC 100142</strain>
    </source>
</reference>
<organism evidence="1 2">
    <name type="scientific">Asanoa iriomotensis</name>
    <dbReference type="NCBI Taxonomy" id="234613"/>
    <lineage>
        <taxon>Bacteria</taxon>
        <taxon>Bacillati</taxon>
        <taxon>Actinomycetota</taxon>
        <taxon>Actinomycetes</taxon>
        <taxon>Micromonosporales</taxon>
        <taxon>Micromonosporaceae</taxon>
        <taxon>Asanoa</taxon>
    </lineage>
</organism>
<evidence type="ECO:0000313" key="1">
    <source>
        <dbReference type="EMBL" id="GIF61649.1"/>
    </source>
</evidence>
<name>A0ABQ4CFX0_9ACTN</name>
<gene>
    <name evidence="1" type="ORF">Air01nite_77440</name>
</gene>
<accession>A0ABQ4CFX0</accession>
<dbReference type="EMBL" id="BONC01000118">
    <property type="protein sequence ID" value="GIF61649.1"/>
    <property type="molecule type" value="Genomic_DNA"/>
</dbReference>